<dbReference type="SMART" id="SM00248">
    <property type="entry name" value="ANK"/>
    <property type="match status" value="2"/>
</dbReference>
<feature type="coiled-coil region" evidence="3">
    <location>
        <begin position="603"/>
        <end position="630"/>
    </location>
</feature>
<dbReference type="EMBL" id="CAXAMN010022584">
    <property type="protein sequence ID" value="CAK9071020.1"/>
    <property type="molecule type" value="Genomic_DNA"/>
</dbReference>
<accession>A0ABP0P4Q3</accession>
<dbReference type="SUPFAM" id="SSF48403">
    <property type="entry name" value="Ankyrin repeat"/>
    <property type="match status" value="1"/>
</dbReference>
<proteinExistence type="predicted"/>
<evidence type="ECO:0000313" key="6">
    <source>
        <dbReference type="Proteomes" id="UP001642484"/>
    </source>
</evidence>
<evidence type="ECO:0000256" key="3">
    <source>
        <dbReference type="SAM" id="Coils"/>
    </source>
</evidence>
<organism evidence="5 6">
    <name type="scientific">Durusdinium trenchii</name>
    <dbReference type="NCBI Taxonomy" id="1381693"/>
    <lineage>
        <taxon>Eukaryota</taxon>
        <taxon>Sar</taxon>
        <taxon>Alveolata</taxon>
        <taxon>Dinophyceae</taxon>
        <taxon>Suessiales</taxon>
        <taxon>Symbiodiniaceae</taxon>
        <taxon>Durusdinium</taxon>
    </lineage>
</organism>
<protein>
    <submittedName>
        <fullName evidence="5">Uncharacterized protein</fullName>
    </submittedName>
</protein>
<feature type="region of interest" description="Disordered" evidence="4">
    <location>
        <begin position="635"/>
        <end position="728"/>
    </location>
</feature>
<feature type="repeat" description="ANK" evidence="2">
    <location>
        <begin position="1036"/>
        <end position="1068"/>
    </location>
</feature>
<feature type="compositionally biased region" description="Low complexity" evidence="4">
    <location>
        <begin position="105"/>
        <end position="115"/>
    </location>
</feature>
<sequence length="1084" mass="118224">MSDDPPGTPPVPPGPSPPSRVSPPGSAGRDGRPSSLAPMAAIIRSSSQGSLHGAEAEREMPRSNSSGALRPSSAKRPSTTTLPSIVDPPPPPLATEKLDRGRPGTGATAAPAPGTVKWVPHTHANPKHARFCFICLHGKLEGENDGIDEEVKRQKAEDQDLPAQVELKEMGYLLPSPANQAPSVGGFRRAGADYERQNLSAIWLLQVTRKIYDDSVKAMITEQNTALSLGVDVKLVNHQEDEQDRQALVRLFRLSDEQDMKVKEDIDALCDWCSKQEAKLLDVSPTPKETGSLPEVEGPSDRQKQLLEYQSLLDPSKLKGDSAMVVSNMLSAMQNSTKDVNSLFKAEDLPRPLTQPDMAEVDVVPYPLQLEDIPGYQEMQATKPARQPVNALRDPFQRPFLYLADFHETVMPSFESTSSYGDCRVADAVPAEKEWLSTTMSIFQDNNDPEKGTSGWGVVPPRKRVMPVLIDEPYLPPYDMVGCAEGVGKKIMLRGIWDAELFNREGEMVPPLKDRGRGLYIPVPVVHPDMPVWSAFLSPQKSREEKVTSLIPTLPVRSYTRFRPKKVLADMPQFLWDLVREDAAGQGLWDVIRQRHDIPREEQEMRQAEMARLQKEIDEEEAQFLATEQAEQAQLRGLGSKESGSSGSRPASRPATQQSGRPGTQQSAGRPATQQSASGSRPATQQSARPGTQGTQHSVSSSLAARTNVAAAPPSPTARPSPHQTLTEQSANLPRMELSAPATPVATGLPGEGFPGSPGSARASLLNEELQERHAHAHVPHMGETRKVEELLADDRFLDSLAGKLANRLGGAGIQGTQTLRPSGAHGGPGSLSSFQPTMKRPEPVAFAEPAEGTKAALPRALQAGGGVAVDKSGKNLQRNDNEVHMTNMDVNAFTQEKMRGECYVRLLVHPDAASAKKAIVPYIGDMMNPDISLVMGANRPYLVVPPKPATYNEEGELIEDDEFADFEKHDNVAFSFVRHNRYEAIEAIIQQESGILEARDEFGNNMLHVACQNDHRRIAKLLLKNGINVNDQNLAGNTPLHYCFQYNFLHLSDYLIAHGADETIANKKGLLPSQGTGVEAGQT</sequence>
<dbReference type="Pfam" id="PF12796">
    <property type="entry name" value="Ank_2"/>
    <property type="match status" value="1"/>
</dbReference>
<evidence type="ECO:0000256" key="4">
    <source>
        <dbReference type="SAM" id="MobiDB-lite"/>
    </source>
</evidence>
<dbReference type="InterPro" id="IPR002110">
    <property type="entry name" value="Ankyrin_rpt"/>
</dbReference>
<dbReference type="PROSITE" id="PS50297">
    <property type="entry name" value="ANK_REP_REGION"/>
    <property type="match status" value="2"/>
</dbReference>
<feature type="compositionally biased region" description="Pro residues" evidence="4">
    <location>
        <begin position="1"/>
        <end position="21"/>
    </location>
</feature>
<keyword evidence="3" id="KW-0175">Coiled coil</keyword>
<feature type="region of interest" description="Disordered" evidence="4">
    <location>
        <begin position="813"/>
        <end position="838"/>
    </location>
</feature>
<dbReference type="PANTHER" id="PTHR24119:SF0">
    <property type="entry name" value="ACYL-COA-BINDING DOMAIN-CONTAINING PROTEIN 6"/>
    <property type="match status" value="1"/>
</dbReference>
<name>A0ABP0P4Q3_9DINO</name>
<feature type="region of interest" description="Disordered" evidence="4">
    <location>
        <begin position="742"/>
        <end position="762"/>
    </location>
</feature>
<gene>
    <name evidence="5" type="ORF">CCMP2556_LOCUS34946</name>
</gene>
<evidence type="ECO:0000256" key="1">
    <source>
        <dbReference type="ARBA" id="ARBA00023121"/>
    </source>
</evidence>
<feature type="compositionally biased region" description="Low complexity" evidence="4">
    <location>
        <begin position="643"/>
        <end position="655"/>
    </location>
</feature>
<dbReference type="Proteomes" id="UP001642484">
    <property type="component" value="Unassembled WGS sequence"/>
</dbReference>
<dbReference type="PROSITE" id="PS50088">
    <property type="entry name" value="ANK_REPEAT"/>
    <property type="match status" value="2"/>
</dbReference>
<feature type="repeat" description="ANK" evidence="2">
    <location>
        <begin position="1003"/>
        <end position="1035"/>
    </location>
</feature>
<keyword evidence="2" id="KW-0040">ANK repeat</keyword>
<keyword evidence="6" id="KW-1185">Reference proteome</keyword>
<comment type="caution">
    <text evidence="5">The sequence shown here is derived from an EMBL/GenBank/DDBJ whole genome shotgun (WGS) entry which is preliminary data.</text>
</comment>
<feature type="compositionally biased region" description="Polar residues" evidence="4">
    <location>
        <begin position="656"/>
        <end position="705"/>
    </location>
</feature>
<reference evidence="5 6" key="1">
    <citation type="submission" date="2024-02" db="EMBL/GenBank/DDBJ databases">
        <authorList>
            <person name="Chen Y."/>
            <person name="Shah S."/>
            <person name="Dougan E. K."/>
            <person name="Thang M."/>
            <person name="Chan C."/>
        </authorList>
    </citation>
    <scope>NUCLEOTIDE SEQUENCE [LARGE SCALE GENOMIC DNA]</scope>
</reference>
<evidence type="ECO:0000313" key="5">
    <source>
        <dbReference type="EMBL" id="CAK9071020.1"/>
    </source>
</evidence>
<keyword evidence="1" id="KW-0446">Lipid-binding</keyword>
<feature type="region of interest" description="Disordered" evidence="4">
    <location>
        <begin position="1"/>
        <end position="117"/>
    </location>
</feature>
<dbReference type="PANTHER" id="PTHR24119">
    <property type="entry name" value="ACYL-COA-BINDING DOMAIN-CONTAINING PROTEIN 6"/>
    <property type="match status" value="1"/>
</dbReference>
<dbReference type="InterPro" id="IPR036770">
    <property type="entry name" value="Ankyrin_rpt-contain_sf"/>
</dbReference>
<evidence type="ECO:0000256" key="2">
    <source>
        <dbReference type="PROSITE-ProRule" id="PRU00023"/>
    </source>
</evidence>
<dbReference type="Gene3D" id="1.25.40.20">
    <property type="entry name" value="Ankyrin repeat-containing domain"/>
    <property type="match status" value="1"/>
</dbReference>